<proteinExistence type="predicted"/>
<evidence type="ECO:0000313" key="2">
    <source>
        <dbReference type="Proteomes" id="UP001201980"/>
    </source>
</evidence>
<reference evidence="1" key="1">
    <citation type="submission" date="2022-07" db="EMBL/GenBank/DDBJ databases">
        <title>Draft genome sequence of Zalerion maritima ATCC 34329, a (micro)plastics degrading marine fungus.</title>
        <authorList>
            <person name="Paco A."/>
            <person name="Goncalves M.F.M."/>
            <person name="Rocha-Santos T.A.P."/>
            <person name="Alves A."/>
        </authorList>
    </citation>
    <scope>NUCLEOTIDE SEQUENCE</scope>
    <source>
        <strain evidence="1">ATCC 34329</strain>
    </source>
</reference>
<dbReference type="EMBL" id="JAKWBI020000547">
    <property type="protein sequence ID" value="KAJ2893943.1"/>
    <property type="molecule type" value="Genomic_DNA"/>
</dbReference>
<organism evidence="1 2">
    <name type="scientific">Zalerion maritima</name>
    <dbReference type="NCBI Taxonomy" id="339359"/>
    <lineage>
        <taxon>Eukaryota</taxon>
        <taxon>Fungi</taxon>
        <taxon>Dikarya</taxon>
        <taxon>Ascomycota</taxon>
        <taxon>Pezizomycotina</taxon>
        <taxon>Sordariomycetes</taxon>
        <taxon>Lulworthiomycetidae</taxon>
        <taxon>Lulworthiales</taxon>
        <taxon>Lulworthiaceae</taxon>
        <taxon>Zalerion</taxon>
    </lineage>
</organism>
<dbReference type="AlphaFoldDB" id="A0AAD5RHD9"/>
<keyword evidence="2" id="KW-1185">Reference proteome</keyword>
<comment type="caution">
    <text evidence="1">The sequence shown here is derived from an EMBL/GenBank/DDBJ whole genome shotgun (WGS) entry which is preliminary data.</text>
</comment>
<gene>
    <name evidence="1" type="ORF">MKZ38_008066</name>
</gene>
<evidence type="ECO:0000313" key="1">
    <source>
        <dbReference type="EMBL" id="KAJ2893943.1"/>
    </source>
</evidence>
<accession>A0AAD5RHD9</accession>
<protein>
    <submittedName>
        <fullName evidence="1">Uncharacterized protein</fullName>
    </submittedName>
</protein>
<dbReference type="Proteomes" id="UP001201980">
    <property type="component" value="Unassembled WGS sequence"/>
</dbReference>
<sequence length="219" mass="25408">MVSPVRTLLDQHPTNPVRETNYVSNNNKAWAKDFAPIKKFHVRTFWDEDGATNATFDEAFQDIYEDDDLKSEEPAYPPNNRQWRLAYEADAATCGTSVGKEAPVRKSSFRNGRRRLLSQTGLLMNAYTHWRIQKEPHCPEYWQAGKLQGTQETLSRELRGRFYGKPWGHRQRVDICYGAFYWTNVNGADPFKDEAGQKVWETASFWEPEDTVEDMESTS</sequence>
<name>A0AAD5RHD9_9PEZI</name>